<dbReference type="Proteomes" id="UP000789901">
    <property type="component" value="Unassembled WGS sequence"/>
</dbReference>
<organism evidence="1 2">
    <name type="scientific">Gigaspora margarita</name>
    <dbReference type="NCBI Taxonomy" id="4874"/>
    <lineage>
        <taxon>Eukaryota</taxon>
        <taxon>Fungi</taxon>
        <taxon>Fungi incertae sedis</taxon>
        <taxon>Mucoromycota</taxon>
        <taxon>Glomeromycotina</taxon>
        <taxon>Glomeromycetes</taxon>
        <taxon>Diversisporales</taxon>
        <taxon>Gigasporaceae</taxon>
        <taxon>Gigaspora</taxon>
    </lineage>
</organism>
<sequence>YIESLTPNKKEKALIDQEKLQRIKEVLNSLDTTQYTPAFRYWLPVLAIEKYDEFCKIHGTIIQHSGQKETWNYISSKCGYCRQDLVEKF</sequence>
<reference evidence="1 2" key="1">
    <citation type="submission" date="2021-06" db="EMBL/GenBank/DDBJ databases">
        <authorList>
            <person name="Kallberg Y."/>
            <person name="Tangrot J."/>
            <person name="Rosling A."/>
        </authorList>
    </citation>
    <scope>NUCLEOTIDE SEQUENCE [LARGE SCALE GENOMIC DNA]</scope>
    <source>
        <strain evidence="1 2">120-4 pot B 10/14</strain>
    </source>
</reference>
<evidence type="ECO:0000313" key="1">
    <source>
        <dbReference type="EMBL" id="CAG8850381.1"/>
    </source>
</evidence>
<proteinExistence type="predicted"/>
<feature type="non-terminal residue" evidence="1">
    <location>
        <position position="89"/>
    </location>
</feature>
<gene>
    <name evidence="1" type="ORF">GMARGA_LOCUS40185</name>
</gene>
<dbReference type="EMBL" id="CAJVQB010100789">
    <property type="protein sequence ID" value="CAG8850381.1"/>
    <property type="molecule type" value="Genomic_DNA"/>
</dbReference>
<feature type="non-terminal residue" evidence="1">
    <location>
        <position position="1"/>
    </location>
</feature>
<keyword evidence="2" id="KW-1185">Reference proteome</keyword>
<protein>
    <submittedName>
        <fullName evidence="1">2770_t:CDS:1</fullName>
    </submittedName>
</protein>
<evidence type="ECO:0000313" key="2">
    <source>
        <dbReference type="Proteomes" id="UP000789901"/>
    </source>
</evidence>
<name>A0ABN7XAL3_GIGMA</name>
<comment type="caution">
    <text evidence="1">The sequence shown here is derived from an EMBL/GenBank/DDBJ whole genome shotgun (WGS) entry which is preliminary data.</text>
</comment>
<accession>A0ABN7XAL3</accession>